<dbReference type="AlphaFoldDB" id="A0A6A4SH60"/>
<name>A0A6A4SH60_SCOMX</name>
<sequence>MFVKMEKFPSEPYKNPKLHNFRPMISAFDHRNMLPEGFIILCFTSVLKKQGSLGIKPNRNLQRFKQVRFTPTLMLHLLTPTVSVFQRHRRRRGTYSAFLDRVEEKLSRSWKNRL</sequence>
<proteinExistence type="predicted"/>
<organism evidence="1 2">
    <name type="scientific">Scophthalmus maximus</name>
    <name type="common">Turbot</name>
    <name type="synonym">Psetta maxima</name>
    <dbReference type="NCBI Taxonomy" id="52904"/>
    <lineage>
        <taxon>Eukaryota</taxon>
        <taxon>Metazoa</taxon>
        <taxon>Chordata</taxon>
        <taxon>Craniata</taxon>
        <taxon>Vertebrata</taxon>
        <taxon>Euteleostomi</taxon>
        <taxon>Actinopterygii</taxon>
        <taxon>Neopterygii</taxon>
        <taxon>Teleostei</taxon>
        <taxon>Neoteleostei</taxon>
        <taxon>Acanthomorphata</taxon>
        <taxon>Carangaria</taxon>
        <taxon>Pleuronectiformes</taxon>
        <taxon>Pleuronectoidei</taxon>
        <taxon>Scophthalmidae</taxon>
        <taxon>Scophthalmus</taxon>
    </lineage>
</organism>
<protein>
    <submittedName>
        <fullName evidence="1">Uncharacterized protein</fullName>
    </submittedName>
</protein>
<reference evidence="1 2" key="1">
    <citation type="submission" date="2019-06" db="EMBL/GenBank/DDBJ databases">
        <title>Draft genomes of female and male turbot (Scophthalmus maximus).</title>
        <authorList>
            <person name="Xu H."/>
            <person name="Xu X.-W."/>
            <person name="Shao C."/>
            <person name="Chen S."/>
        </authorList>
    </citation>
    <scope>NUCLEOTIDE SEQUENCE [LARGE SCALE GENOMIC DNA]</scope>
    <source>
        <strain evidence="1">Ysfricsl-2016a</strain>
        <tissue evidence="1">Blood</tissue>
    </source>
</reference>
<comment type="caution">
    <text evidence="1">The sequence shown here is derived from an EMBL/GenBank/DDBJ whole genome shotgun (WGS) entry which is preliminary data.</text>
</comment>
<dbReference type="Proteomes" id="UP000438429">
    <property type="component" value="Unassembled WGS sequence"/>
</dbReference>
<accession>A0A6A4SH60</accession>
<evidence type="ECO:0000313" key="1">
    <source>
        <dbReference type="EMBL" id="KAF0031945.1"/>
    </source>
</evidence>
<evidence type="ECO:0000313" key="2">
    <source>
        <dbReference type="Proteomes" id="UP000438429"/>
    </source>
</evidence>
<dbReference type="EMBL" id="VEVO01000014">
    <property type="protein sequence ID" value="KAF0031945.1"/>
    <property type="molecule type" value="Genomic_DNA"/>
</dbReference>
<gene>
    <name evidence="1" type="ORF">F2P81_016500</name>
</gene>